<accession>A0ABY4DZ81</accession>
<organism evidence="1 2">
    <name type="scientific">Vitreoscilla massiliensis</name>
    <dbReference type="NCBI Taxonomy" id="1689272"/>
    <lineage>
        <taxon>Bacteria</taxon>
        <taxon>Pseudomonadati</taxon>
        <taxon>Pseudomonadota</taxon>
        <taxon>Betaproteobacteria</taxon>
        <taxon>Neisseriales</taxon>
        <taxon>Neisseriaceae</taxon>
        <taxon>Vitreoscilla</taxon>
    </lineage>
</organism>
<dbReference type="InterPro" id="IPR043737">
    <property type="entry name" value="DUF5682"/>
</dbReference>
<dbReference type="Proteomes" id="UP000832011">
    <property type="component" value="Chromosome"/>
</dbReference>
<evidence type="ECO:0000313" key="1">
    <source>
        <dbReference type="EMBL" id="UOO88839.1"/>
    </source>
</evidence>
<evidence type="ECO:0000313" key="2">
    <source>
        <dbReference type="Proteomes" id="UP000832011"/>
    </source>
</evidence>
<protein>
    <submittedName>
        <fullName evidence="1">DUF5682 family protein</fullName>
    </submittedName>
</protein>
<reference evidence="1 2" key="1">
    <citation type="journal article" date="2022" name="Res Sq">
        <title>Evolution of multicellular longitudinally dividing oral cavity symbionts (Neisseriaceae).</title>
        <authorList>
            <person name="Nyongesa S."/>
            <person name="Weber P."/>
            <person name="Bernet E."/>
            <person name="Pullido F."/>
            <person name="Nieckarz M."/>
            <person name="Delaby M."/>
            <person name="Nieves C."/>
            <person name="Viehboeck T."/>
            <person name="Krause N."/>
            <person name="Rivera-Millot A."/>
            <person name="Nakamura A."/>
            <person name="Vischer N."/>
            <person name="VanNieuwenhze M."/>
            <person name="Brun Y."/>
            <person name="Cava F."/>
            <person name="Bulgheresi S."/>
            <person name="Veyrier F."/>
        </authorList>
    </citation>
    <scope>NUCLEOTIDE SEQUENCE [LARGE SCALE GENOMIC DNA]</scope>
    <source>
        <strain evidence="1 2">SN4</strain>
    </source>
</reference>
<dbReference type="EMBL" id="CP091511">
    <property type="protein sequence ID" value="UOO88839.1"/>
    <property type="molecule type" value="Genomic_DNA"/>
</dbReference>
<dbReference type="Pfam" id="PF18934">
    <property type="entry name" value="DUF5682"/>
    <property type="match status" value="1"/>
</dbReference>
<sequence length="828" mass="92340">MAIASVAWPERIQAAAATAQRLAAQNVYFVPVRHHSPACSMALQQWLNELQPKRVLIEAPHTFMPLLPLLQHEDTVPPVAVLAQRKQGEHVRSAFYPFCDYSPEWLALRWAQQAGAEVVFCDLLSLDGDNDDGGDEEGDAESVLQAAAGSLLDESHVAHSEYVQALAEKLHCRNYDELWSHVFECRPVDTLLQPEAFFNEVWMWCAMARLSYTEQALQLDDTVAREACMLQHLQAAIASGDTTVVITGGFHTLGLLEGLAEPVVDNKANKPSKTSKASSSDAWLIRYSFDRLDALNGYASGMPSPQYYQDQWQAMQQGQSGSDFLALQLSAIAAHLREEKLMPELSVWSLQQAQEQAWRLSMLRGHALPSRWDLLDAIVSTWIKDEAEVAQQQVSQAILRFLSGHKLGQVVKSAAVPPLVNQVLSVLKAQRYKLSDTLPKNTELSIYRDAAHRERSAFLHLLAFIDVGFATLEQGPDLISGANMDLLNEHWRYAWTPMVEARLIDLSAEAADVYQLAQQRLLKQQQSWQEQGHSNNASGAMGLLIQAARMGLEQSLPDLLQAARYHIEHDSRWASQLSAIHQICNLWQARRLFPSVDEGVLKTMLLHAWNTSLYLLQQLHDLDDEANAAQVRDLVTQRLLARRLAAERDFDLADAVADFYRHLRLYRAQYQNNALLNGAIDGLLFLDGQSELRELQQAIAARMQAGADALQAAQYFNGLMQAAPELLVHQPVLVDALDAQLKHWGDDEFIALLPSLRLAFSQLNPRQINQISAYVAEQYQTDAVALSQVNVVHTEAQMLAALSLNQDLQAALQAEGLGHWLNPAISGT</sequence>
<keyword evidence="2" id="KW-1185">Reference proteome</keyword>
<name>A0ABY4DZ81_9NEIS</name>
<proteinExistence type="predicted"/>
<gene>
    <name evidence="1" type="ORF">LVJ82_15485</name>
</gene>
<dbReference type="RefSeq" id="WP_058357476.1">
    <property type="nucleotide sequence ID" value="NZ_CABKVG010000010.1"/>
</dbReference>